<feature type="non-terminal residue" evidence="2">
    <location>
        <position position="1"/>
    </location>
</feature>
<dbReference type="InterPro" id="IPR036645">
    <property type="entry name" value="Elafin-like_sf"/>
</dbReference>
<sequence>ECPAPDECRLVTPSTCSSPPCLPEPQCVLNSIRPTQFDSTCSSWDESTVDSPVLNGTCVASGADSETCELDCRSQVCPERTVCVRMGRVQSRCCWQSTQALLLPRPKPGECPPDILLEAVSSTPGSYLRPHQRCQLDAQCPGQQKCCSFNRPGRSRSTNSGILGGEPEVVEKTFSVSGVCIDPSHKLLGELFPTSSMPDV</sequence>
<name>A0A3S1AVC4_ELYCH</name>
<accession>A0A3S1AVC4</accession>
<dbReference type="Proteomes" id="UP000271974">
    <property type="component" value="Unassembled WGS sequence"/>
</dbReference>
<dbReference type="PROSITE" id="PS51390">
    <property type="entry name" value="WAP"/>
    <property type="match status" value="1"/>
</dbReference>
<reference evidence="2 3" key="1">
    <citation type="submission" date="2019-01" db="EMBL/GenBank/DDBJ databases">
        <title>A draft genome assembly of the solar-powered sea slug Elysia chlorotica.</title>
        <authorList>
            <person name="Cai H."/>
            <person name="Li Q."/>
            <person name="Fang X."/>
            <person name="Li J."/>
            <person name="Curtis N.E."/>
            <person name="Altenburger A."/>
            <person name="Shibata T."/>
            <person name="Feng M."/>
            <person name="Maeda T."/>
            <person name="Schwartz J.A."/>
            <person name="Shigenobu S."/>
            <person name="Lundholm N."/>
            <person name="Nishiyama T."/>
            <person name="Yang H."/>
            <person name="Hasebe M."/>
            <person name="Li S."/>
            <person name="Pierce S.K."/>
            <person name="Wang J."/>
        </authorList>
    </citation>
    <scope>NUCLEOTIDE SEQUENCE [LARGE SCALE GENOMIC DNA]</scope>
    <source>
        <strain evidence="2">EC2010</strain>
        <tissue evidence="2">Whole organism of an adult</tissue>
    </source>
</reference>
<dbReference type="Gene3D" id="4.10.75.10">
    <property type="entry name" value="Elafin-like"/>
    <property type="match status" value="1"/>
</dbReference>
<proteinExistence type="predicted"/>
<evidence type="ECO:0000313" key="2">
    <source>
        <dbReference type="EMBL" id="RUS73194.1"/>
    </source>
</evidence>
<dbReference type="Pfam" id="PF00095">
    <property type="entry name" value="WAP"/>
    <property type="match status" value="1"/>
</dbReference>
<dbReference type="SUPFAM" id="SSF57256">
    <property type="entry name" value="Elafin-like"/>
    <property type="match status" value="1"/>
</dbReference>
<protein>
    <recommendedName>
        <fullName evidence="1">WAP domain-containing protein</fullName>
    </recommendedName>
</protein>
<comment type="caution">
    <text evidence="2">The sequence shown here is derived from an EMBL/GenBank/DDBJ whole genome shotgun (WGS) entry which is preliminary data.</text>
</comment>
<dbReference type="InterPro" id="IPR008197">
    <property type="entry name" value="WAP_dom"/>
</dbReference>
<gene>
    <name evidence="2" type="ORF">EGW08_019040</name>
</gene>
<evidence type="ECO:0000259" key="1">
    <source>
        <dbReference type="PROSITE" id="PS51390"/>
    </source>
</evidence>
<dbReference type="AlphaFoldDB" id="A0A3S1AVC4"/>
<organism evidence="2 3">
    <name type="scientific">Elysia chlorotica</name>
    <name type="common">Eastern emerald elysia</name>
    <name type="synonym">Sea slug</name>
    <dbReference type="NCBI Taxonomy" id="188477"/>
    <lineage>
        <taxon>Eukaryota</taxon>
        <taxon>Metazoa</taxon>
        <taxon>Spiralia</taxon>
        <taxon>Lophotrochozoa</taxon>
        <taxon>Mollusca</taxon>
        <taxon>Gastropoda</taxon>
        <taxon>Heterobranchia</taxon>
        <taxon>Euthyneura</taxon>
        <taxon>Panpulmonata</taxon>
        <taxon>Sacoglossa</taxon>
        <taxon>Placobranchoidea</taxon>
        <taxon>Plakobranchidae</taxon>
        <taxon>Elysia</taxon>
    </lineage>
</organism>
<dbReference type="GO" id="GO:0030414">
    <property type="term" value="F:peptidase inhibitor activity"/>
    <property type="evidence" value="ECO:0007669"/>
    <property type="project" value="InterPro"/>
</dbReference>
<feature type="domain" description="WAP" evidence="1">
    <location>
        <begin position="104"/>
        <end position="160"/>
    </location>
</feature>
<evidence type="ECO:0000313" key="3">
    <source>
        <dbReference type="Proteomes" id="UP000271974"/>
    </source>
</evidence>
<dbReference type="OrthoDB" id="406800at2759"/>
<dbReference type="EMBL" id="RQTK01000966">
    <property type="protein sequence ID" value="RUS73194.1"/>
    <property type="molecule type" value="Genomic_DNA"/>
</dbReference>
<keyword evidence="3" id="KW-1185">Reference proteome</keyword>
<dbReference type="GO" id="GO:0005576">
    <property type="term" value="C:extracellular region"/>
    <property type="evidence" value="ECO:0007669"/>
    <property type="project" value="InterPro"/>
</dbReference>